<proteinExistence type="predicted"/>
<evidence type="ECO:0000313" key="1">
    <source>
        <dbReference type="EMBL" id="MCZ2476055.1"/>
    </source>
</evidence>
<comment type="caution">
    <text evidence="1">The sequence shown here is derived from an EMBL/GenBank/DDBJ whole genome shotgun (WGS) entry which is preliminary data.</text>
</comment>
<accession>A0ABT4JJX1</accession>
<protein>
    <submittedName>
        <fullName evidence="1">Phage tail protein</fullName>
    </submittedName>
</protein>
<gene>
    <name evidence="1" type="ORF">G9H61_11395</name>
</gene>
<dbReference type="InterPro" id="IPR010667">
    <property type="entry name" value="Phage_T4_Gp19"/>
</dbReference>
<keyword evidence="2" id="KW-1185">Reference proteome</keyword>
<sequence length="128" mass="14879">MTDNIQASYYFKVQYGKIEMSFQEVSGLEITNSNLKNGNNHSPIRFKRGLCQNWKSFQLIIDAFNNMCKIPVKNLTISLLNSDAEVIRAWQCLHAYPIKLDLDSLKYTTDFLTIENLEMEYSVITRTK</sequence>
<reference evidence="1 2" key="1">
    <citation type="submission" date="2020-03" db="EMBL/GenBank/DDBJ databases">
        <authorList>
            <person name="Pitt A."/>
            <person name="Hahn M.W."/>
        </authorList>
    </citation>
    <scope>NUCLEOTIDE SEQUENCE [LARGE SCALE GENOMIC DNA]</scope>
    <source>
        <strain evidence="1 2">5A-MARBSE</strain>
    </source>
</reference>
<dbReference type="EMBL" id="JAANOH010000004">
    <property type="protein sequence ID" value="MCZ2476055.1"/>
    <property type="molecule type" value="Genomic_DNA"/>
</dbReference>
<dbReference type="Proteomes" id="UP001321186">
    <property type="component" value="Unassembled WGS sequence"/>
</dbReference>
<evidence type="ECO:0000313" key="2">
    <source>
        <dbReference type="Proteomes" id="UP001321186"/>
    </source>
</evidence>
<name>A0ABT4JJX1_9BACT</name>
<organism evidence="1 2">
    <name type="scientific">Aquirufa ecclesiirivi</name>
    <dbReference type="NCBI Taxonomy" id="2715124"/>
    <lineage>
        <taxon>Bacteria</taxon>
        <taxon>Pseudomonadati</taxon>
        <taxon>Bacteroidota</taxon>
        <taxon>Cytophagia</taxon>
        <taxon>Cytophagales</taxon>
        <taxon>Flectobacillaceae</taxon>
        <taxon>Aquirufa</taxon>
    </lineage>
</organism>
<dbReference type="RefSeq" id="WP_269010603.1">
    <property type="nucleotide sequence ID" value="NZ_JAANOH010000004.1"/>
</dbReference>
<dbReference type="Pfam" id="PF06841">
    <property type="entry name" value="Phage_T4_gp19"/>
    <property type="match status" value="1"/>
</dbReference>